<evidence type="ECO:0000313" key="4">
    <source>
        <dbReference type="EMBL" id="MFD1607293.1"/>
    </source>
</evidence>
<dbReference type="Pfam" id="PF00149">
    <property type="entry name" value="Metallophos"/>
    <property type="match status" value="1"/>
</dbReference>
<evidence type="ECO:0000256" key="1">
    <source>
        <dbReference type="ARBA" id="ARBA00022723"/>
    </source>
</evidence>
<evidence type="ECO:0000256" key="2">
    <source>
        <dbReference type="ARBA" id="ARBA00022801"/>
    </source>
</evidence>
<dbReference type="InterPro" id="IPR004843">
    <property type="entry name" value="Calcineurin-like_PHP"/>
</dbReference>
<dbReference type="SUPFAM" id="SSF56300">
    <property type="entry name" value="Metallo-dependent phosphatases"/>
    <property type="match status" value="1"/>
</dbReference>
<dbReference type="Gene3D" id="3.60.21.10">
    <property type="match status" value="1"/>
</dbReference>
<dbReference type="InterPro" id="IPR029052">
    <property type="entry name" value="Metallo-depent_PP-like"/>
</dbReference>
<evidence type="ECO:0000313" key="5">
    <source>
        <dbReference type="Proteomes" id="UP001597221"/>
    </source>
</evidence>
<dbReference type="InterPro" id="IPR051158">
    <property type="entry name" value="Metallophosphoesterase_sf"/>
</dbReference>
<dbReference type="Proteomes" id="UP001597221">
    <property type="component" value="Unassembled WGS sequence"/>
</dbReference>
<protein>
    <submittedName>
        <fullName evidence="4">Metallophosphoesterase</fullName>
    </submittedName>
</protein>
<organism evidence="4 5">
    <name type="scientific">Oceanobacillus luteolus</name>
    <dbReference type="NCBI Taxonomy" id="1274358"/>
    <lineage>
        <taxon>Bacteria</taxon>
        <taxon>Bacillati</taxon>
        <taxon>Bacillota</taxon>
        <taxon>Bacilli</taxon>
        <taxon>Bacillales</taxon>
        <taxon>Bacillaceae</taxon>
        <taxon>Oceanobacillus</taxon>
    </lineage>
</organism>
<name>A0ABW4HPF9_9BACI</name>
<sequence length="285" mass="32664">MFYGLLIMFIVIISYILYKGYKNTQDVAVNYTKLGNPSSHSPTIRILHVSDMHLENISITPDQLYKKISDKQVDLIALTGDFLDRKWTIPKLIPYLNILKKLQPTYGAYVVFGNHDYVLRERNFKKLKEVFHEHGFKTLQNEREMIEVNGKAVNIIGIDDFSTGRSDLVKSYQNVGEGYHLVLTHDPNIVLHMAEHRFDYLLSGHFHGGQIHWPKPYHLVKMGKLARMKMVKGLHHFRGAPFYISEGLGQTGINIRFGSQPEITYHDILLDDVVKKEAGEATIAG</sequence>
<dbReference type="EMBL" id="JBHUDE010000034">
    <property type="protein sequence ID" value="MFD1607293.1"/>
    <property type="molecule type" value="Genomic_DNA"/>
</dbReference>
<dbReference type="PANTHER" id="PTHR31302:SF31">
    <property type="entry name" value="PHOSPHODIESTERASE YAEI"/>
    <property type="match status" value="1"/>
</dbReference>
<gene>
    <name evidence="4" type="ORF">ACFSBH_06485</name>
</gene>
<accession>A0ABW4HPF9</accession>
<keyword evidence="1" id="KW-0479">Metal-binding</keyword>
<dbReference type="RefSeq" id="WP_379596638.1">
    <property type="nucleotide sequence ID" value="NZ_JBHUDE010000034.1"/>
</dbReference>
<proteinExistence type="predicted"/>
<feature type="domain" description="Calcineurin-like phosphoesterase" evidence="3">
    <location>
        <begin position="44"/>
        <end position="208"/>
    </location>
</feature>
<keyword evidence="2" id="KW-0378">Hydrolase</keyword>
<comment type="caution">
    <text evidence="4">The sequence shown here is derived from an EMBL/GenBank/DDBJ whole genome shotgun (WGS) entry which is preliminary data.</text>
</comment>
<evidence type="ECO:0000259" key="3">
    <source>
        <dbReference type="Pfam" id="PF00149"/>
    </source>
</evidence>
<dbReference type="PANTHER" id="PTHR31302">
    <property type="entry name" value="TRANSMEMBRANE PROTEIN WITH METALLOPHOSPHOESTERASE DOMAIN-RELATED"/>
    <property type="match status" value="1"/>
</dbReference>
<reference evidence="5" key="1">
    <citation type="journal article" date="2019" name="Int. J. Syst. Evol. Microbiol.">
        <title>The Global Catalogue of Microorganisms (GCM) 10K type strain sequencing project: providing services to taxonomists for standard genome sequencing and annotation.</title>
        <authorList>
            <consortium name="The Broad Institute Genomics Platform"/>
            <consortium name="The Broad Institute Genome Sequencing Center for Infectious Disease"/>
            <person name="Wu L."/>
            <person name="Ma J."/>
        </authorList>
    </citation>
    <scope>NUCLEOTIDE SEQUENCE [LARGE SCALE GENOMIC DNA]</scope>
    <source>
        <strain evidence="5">CGMCC 1.12376</strain>
    </source>
</reference>
<keyword evidence="5" id="KW-1185">Reference proteome</keyword>